<dbReference type="PANTHER" id="PTHR43004:SF19">
    <property type="entry name" value="BINDING MONOOXYGENASE, PUTATIVE (JCVI)-RELATED"/>
    <property type="match status" value="1"/>
</dbReference>
<protein>
    <submittedName>
        <fullName evidence="6">FAD/NAD(P)-binding domain-containing protein</fullName>
    </submittedName>
</protein>
<dbReference type="PRINTS" id="PR00420">
    <property type="entry name" value="RNGMNOXGNASE"/>
</dbReference>
<feature type="domain" description="FAD-binding" evidence="5">
    <location>
        <begin position="13"/>
        <end position="384"/>
    </location>
</feature>
<keyword evidence="7" id="KW-1185">Reference proteome</keyword>
<proteinExistence type="predicted"/>
<dbReference type="Gene3D" id="3.50.50.60">
    <property type="entry name" value="FAD/NAD(P)-binding domain"/>
    <property type="match status" value="2"/>
</dbReference>
<dbReference type="SUPFAM" id="SSF51905">
    <property type="entry name" value="FAD/NAD(P)-binding domain"/>
    <property type="match status" value="1"/>
</dbReference>
<sequence length="438" mass="47020">MTPAPLKNLPPSTDVMVVGGGPAGLATALSLRVQGVNVIVVDGATGPGIGSRAAVVHAASLEELNTLGLASKLIGEGIPATEFSFRDDENKPLMNIDFSMLKDVTDFPMILLIAQDVVERVMVERLAELGVRTMFNKTVIRMREIAGGEGGDSGRLACTFASGETVIARTVVGADGSRSLVRQVAGIRFYDPRTKLEPIPSKDVIQLVLADILVSGPLPPTFVTDRPLTTFGSDGMVMLYPLKSPPDCPRGTYFFRFVCSLTPEDPEPPSVPSVQYIQNLLDARGPGSRLGKAMPRVVQVLTGSRYRTRSAIAEDFCSLPPRHGRAGAIALVGDAAHIHSPSGGQGMNLSICDGVRLGRALAVGTRYALSAYARDRRAAAQRGIELSERLMEFANVRGSWALGIRNAAMRTMMKFQGKQRSFALRMSGLTDPNDLWTW</sequence>
<organism evidence="6 7">
    <name type="scientific">Exidia glandulosa HHB12029</name>
    <dbReference type="NCBI Taxonomy" id="1314781"/>
    <lineage>
        <taxon>Eukaryota</taxon>
        <taxon>Fungi</taxon>
        <taxon>Dikarya</taxon>
        <taxon>Basidiomycota</taxon>
        <taxon>Agaricomycotina</taxon>
        <taxon>Agaricomycetes</taxon>
        <taxon>Auriculariales</taxon>
        <taxon>Exidiaceae</taxon>
        <taxon>Exidia</taxon>
    </lineage>
</organism>
<evidence type="ECO:0000256" key="2">
    <source>
        <dbReference type="ARBA" id="ARBA00022630"/>
    </source>
</evidence>
<dbReference type="EMBL" id="KV426038">
    <property type="protein sequence ID" value="KZV90918.1"/>
    <property type="molecule type" value="Genomic_DNA"/>
</dbReference>
<dbReference type="Proteomes" id="UP000077266">
    <property type="component" value="Unassembled WGS sequence"/>
</dbReference>
<dbReference type="Pfam" id="PF01494">
    <property type="entry name" value="FAD_binding_3"/>
    <property type="match status" value="1"/>
</dbReference>
<evidence type="ECO:0000256" key="4">
    <source>
        <dbReference type="ARBA" id="ARBA00023002"/>
    </source>
</evidence>
<comment type="cofactor">
    <cofactor evidence="1">
        <name>FAD</name>
        <dbReference type="ChEBI" id="CHEBI:57692"/>
    </cofactor>
</comment>
<keyword evidence="3" id="KW-0274">FAD</keyword>
<gene>
    <name evidence="6" type="ORF">EXIGLDRAFT_837490</name>
</gene>
<dbReference type="OrthoDB" id="10016252at2759"/>
<evidence type="ECO:0000256" key="1">
    <source>
        <dbReference type="ARBA" id="ARBA00001974"/>
    </source>
</evidence>
<dbReference type="PANTHER" id="PTHR43004">
    <property type="entry name" value="TRK SYSTEM POTASSIUM UPTAKE PROTEIN"/>
    <property type="match status" value="1"/>
</dbReference>
<evidence type="ECO:0000256" key="3">
    <source>
        <dbReference type="ARBA" id="ARBA00022827"/>
    </source>
</evidence>
<accession>A0A165GRW8</accession>
<evidence type="ECO:0000259" key="5">
    <source>
        <dbReference type="Pfam" id="PF01494"/>
    </source>
</evidence>
<dbReference type="GO" id="GO:0071949">
    <property type="term" value="F:FAD binding"/>
    <property type="evidence" value="ECO:0007669"/>
    <property type="project" value="InterPro"/>
</dbReference>
<dbReference type="InterPro" id="IPR050641">
    <property type="entry name" value="RIFMO-like"/>
</dbReference>
<keyword evidence="4" id="KW-0560">Oxidoreductase</keyword>
<keyword evidence="2" id="KW-0285">Flavoprotein</keyword>
<dbReference type="InterPro" id="IPR002938">
    <property type="entry name" value="FAD-bd"/>
</dbReference>
<evidence type="ECO:0000313" key="7">
    <source>
        <dbReference type="Proteomes" id="UP000077266"/>
    </source>
</evidence>
<dbReference type="InParanoid" id="A0A165GRW8"/>
<dbReference type="STRING" id="1314781.A0A165GRW8"/>
<dbReference type="InterPro" id="IPR036188">
    <property type="entry name" value="FAD/NAD-bd_sf"/>
</dbReference>
<dbReference type="AlphaFoldDB" id="A0A165GRW8"/>
<dbReference type="GO" id="GO:0016709">
    <property type="term" value="F:oxidoreductase activity, acting on paired donors, with incorporation or reduction of molecular oxygen, NAD(P)H as one donor, and incorporation of one atom of oxygen"/>
    <property type="evidence" value="ECO:0007669"/>
    <property type="project" value="UniProtKB-ARBA"/>
</dbReference>
<reference evidence="6 7" key="1">
    <citation type="journal article" date="2016" name="Mol. Biol. Evol.">
        <title>Comparative Genomics of Early-Diverging Mushroom-Forming Fungi Provides Insights into the Origins of Lignocellulose Decay Capabilities.</title>
        <authorList>
            <person name="Nagy L.G."/>
            <person name="Riley R."/>
            <person name="Tritt A."/>
            <person name="Adam C."/>
            <person name="Daum C."/>
            <person name="Floudas D."/>
            <person name="Sun H."/>
            <person name="Yadav J.S."/>
            <person name="Pangilinan J."/>
            <person name="Larsson K.H."/>
            <person name="Matsuura K."/>
            <person name="Barry K."/>
            <person name="Labutti K."/>
            <person name="Kuo R."/>
            <person name="Ohm R.A."/>
            <person name="Bhattacharya S.S."/>
            <person name="Shirouzu T."/>
            <person name="Yoshinaga Y."/>
            <person name="Martin F.M."/>
            <person name="Grigoriev I.V."/>
            <person name="Hibbett D.S."/>
        </authorList>
    </citation>
    <scope>NUCLEOTIDE SEQUENCE [LARGE SCALE GENOMIC DNA]</scope>
    <source>
        <strain evidence="6 7">HHB12029</strain>
    </source>
</reference>
<evidence type="ECO:0000313" key="6">
    <source>
        <dbReference type="EMBL" id="KZV90918.1"/>
    </source>
</evidence>
<name>A0A165GRW8_EXIGL</name>